<name>A0A1U7LIC0_NEOID</name>
<feature type="compositionally biased region" description="Low complexity" evidence="1">
    <location>
        <begin position="111"/>
        <end position="126"/>
    </location>
</feature>
<dbReference type="GO" id="GO:0031624">
    <property type="term" value="F:ubiquitin conjugating enzyme binding"/>
    <property type="evidence" value="ECO:0007669"/>
    <property type="project" value="TreeGrafter"/>
</dbReference>
<comment type="caution">
    <text evidence="3">The sequence shown here is derived from an EMBL/GenBank/DDBJ whole genome shotgun (WGS) entry which is preliminary data.</text>
</comment>
<evidence type="ECO:0000259" key="2">
    <source>
        <dbReference type="PROSITE" id="PS51140"/>
    </source>
</evidence>
<dbReference type="InterPro" id="IPR009060">
    <property type="entry name" value="UBA-like_sf"/>
</dbReference>
<dbReference type="Pfam" id="PF02845">
    <property type="entry name" value="CUE"/>
    <property type="match status" value="1"/>
</dbReference>
<feature type="compositionally biased region" description="Polar residues" evidence="1">
    <location>
        <begin position="235"/>
        <end position="245"/>
    </location>
</feature>
<dbReference type="SUPFAM" id="SSF46934">
    <property type="entry name" value="UBA-like"/>
    <property type="match status" value="1"/>
</dbReference>
<keyword evidence="4" id="KW-1185">Reference proteome</keyword>
<feature type="compositionally biased region" description="Basic and acidic residues" evidence="1">
    <location>
        <begin position="71"/>
        <end position="81"/>
    </location>
</feature>
<feature type="compositionally biased region" description="Acidic residues" evidence="1">
    <location>
        <begin position="263"/>
        <end position="272"/>
    </location>
</feature>
<evidence type="ECO:0000313" key="4">
    <source>
        <dbReference type="Proteomes" id="UP000186594"/>
    </source>
</evidence>
<dbReference type="FunFam" id="1.10.8.10:FF:000064">
    <property type="entry name" value="Similar to CUE domain-containing protein"/>
    <property type="match status" value="1"/>
</dbReference>
<feature type="domain" description="CUE" evidence="2">
    <location>
        <begin position="25"/>
        <end position="68"/>
    </location>
</feature>
<feature type="region of interest" description="Disordered" evidence="1">
    <location>
        <begin position="110"/>
        <end position="137"/>
    </location>
</feature>
<reference evidence="3 4" key="1">
    <citation type="submission" date="2016-04" db="EMBL/GenBank/DDBJ databases">
        <title>Evolutionary innovation and constraint leading to complex multicellularity in the Ascomycota.</title>
        <authorList>
            <person name="Cisse O."/>
            <person name="Nguyen A."/>
            <person name="Hewitt D.A."/>
            <person name="Jedd G."/>
            <person name="Stajich J.E."/>
        </authorList>
    </citation>
    <scope>NUCLEOTIDE SEQUENCE [LARGE SCALE GENOMIC DNA]</scope>
    <source>
        <strain evidence="3 4">DAH-3</strain>
    </source>
</reference>
<dbReference type="OrthoDB" id="9942608at2759"/>
<feature type="region of interest" description="Disordered" evidence="1">
    <location>
        <begin position="1"/>
        <end position="28"/>
    </location>
</feature>
<gene>
    <name evidence="3" type="ORF">NEOLI_003615</name>
</gene>
<dbReference type="OMA" id="RRSADHN"/>
<feature type="compositionally biased region" description="Basic and acidic residues" evidence="1">
    <location>
        <begin position="296"/>
        <end position="306"/>
    </location>
</feature>
<dbReference type="Gene3D" id="1.10.8.10">
    <property type="entry name" value="DNA helicase RuvA subunit, C-terminal domain"/>
    <property type="match status" value="1"/>
</dbReference>
<protein>
    <submittedName>
        <fullName evidence="3">CUE domain-containing protein 5</fullName>
    </submittedName>
</protein>
<sequence length="306" mass="34652">MTTPPIEPEVDQEAPEMPARPIDQSEDDKVKTLREAFPGVEETVIRAILQASRGNIDRSINALLSISDPSYKFEPESHNDSHLPTTTPRNQVEADEQYARRLAADYDRRIAQNQSDRSKQQKQQRASSEERETSFLDDDLPVIKENLKQGFNDAKTKVNAWVTKLKNRIDGDGQVSNDEPLRYKYKRQPSESYDADHRVLDDNFSELHLQDNTIEQKTKRPAANPNLFKSGGSPEVSTTQGSDQPSRWEPLKMSYPANQDPFALDDDSDGDAEEPKKTKQLSNADPSESSTLQVLTEEKKPKQLLD</sequence>
<dbReference type="AlphaFoldDB" id="A0A1U7LIC0"/>
<evidence type="ECO:0000313" key="3">
    <source>
        <dbReference type="EMBL" id="OLL22406.1"/>
    </source>
</evidence>
<evidence type="ECO:0000256" key="1">
    <source>
        <dbReference type="SAM" id="MobiDB-lite"/>
    </source>
</evidence>
<dbReference type="PROSITE" id="PS51140">
    <property type="entry name" value="CUE"/>
    <property type="match status" value="1"/>
</dbReference>
<accession>A0A1U7LIC0</accession>
<feature type="region of interest" description="Disordered" evidence="1">
    <location>
        <begin position="170"/>
        <end position="196"/>
    </location>
</feature>
<dbReference type="SMART" id="SM00546">
    <property type="entry name" value="CUE"/>
    <property type="match status" value="1"/>
</dbReference>
<dbReference type="STRING" id="1198029.A0A1U7LIC0"/>
<dbReference type="InterPro" id="IPR003892">
    <property type="entry name" value="CUE"/>
</dbReference>
<proteinExistence type="predicted"/>
<dbReference type="GO" id="GO:0005737">
    <property type="term" value="C:cytoplasm"/>
    <property type="evidence" value="ECO:0007669"/>
    <property type="project" value="TreeGrafter"/>
</dbReference>
<dbReference type="EMBL" id="LXFE01003363">
    <property type="protein sequence ID" value="OLL22406.1"/>
    <property type="molecule type" value="Genomic_DNA"/>
</dbReference>
<dbReference type="PANTHER" id="PTHR16461">
    <property type="entry name" value="TOLL-INTERACTING PROTEIN"/>
    <property type="match status" value="1"/>
</dbReference>
<dbReference type="PANTHER" id="PTHR16461:SF5">
    <property type="entry name" value="TOLL-INTERACTING PROTEIN"/>
    <property type="match status" value="1"/>
</dbReference>
<dbReference type="GO" id="GO:0006511">
    <property type="term" value="P:ubiquitin-dependent protein catabolic process"/>
    <property type="evidence" value="ECO:0007669"/>
    <property type="project" value="TreeGrafter"/>
</dbReference>
<feature type="region of interest" description="Disordered" evidence="1">
    <location>
        <begin position="71"/>
        <end position="93"/>
    </location>
</feature>
<feature type="compositionally biased region" description="Polar residues" evidence="1">
    <location>
        <begin position="280"/>
        <end position="294"/>
    </location>
</feature>
<feature type="region of interest" description="Disordered" evidence="1">
    <location>
        <begin position="211"/>
        <end position="306"/>
    </location>
</feature>
<dbReference type="GO" id="GO:0043130">
    <property type="term" value="F:ubiquitin binding"/>
    <property type="evidence" value="ECO:0007669"/>
    <property type="project" value="InterPro"/>
</dbReference>
<dbReference type="Proteomes" id="UP000186594">
    <property type="component" value="Unassembled WGS sequence"/>
</dbReference>
<organism evidence="3 4">
    <name type="scientific">Neolecta irregularis (strain DAH-3)</name>
    <dbReference type="NCBI Taxonomy" id="1198029"/>
    <lineage>
        <taxon>Eukaryota</taxon>
        <taxon>Fungi</taxon>
        <taxon>Dikarya</taxon>
        <taxon>Ascomycota</taxon>
        <taxon>Taphrinomycotina</taxon>
        <taxon>Neolectales</taxon>
        <taxon>Neolectaceae</taxon>
        <taxon>Neolecta</taxon>
    </lineage>
</organism>